<dbReference type="CDD" id="cd09272">
    <property type="entry name" value="RNase_HI_RT_Ty1"/>
    <property type="match status" value="1"/>
</dbReference>
<dbReference type="InterPro" id="IPR025724">
    <property type="entry name" value="GAG-pre-integrase_dom"/>
</dbReference>
<dbReference type="SUPFAM" id="SSF56672">
    <property type="entry name" value="DNA/RNA polymerases"/>
    <property type="match status" value="1"/>
</dbReference>
<reference evidence="4" key="1">
    <citation type="submission" date="2018-02" db="EMBL/GenBank/DDBJ databases">
        <authorList>
            <person name="Cohen D.B."/>
            <person name="Kent A.D."/>
        </authorList>
    </citation>
    <scope>NUCLEOTIDE SEQUENCE</scope>
</reference>
<feature type="domain" description="Reverse transcriptase Ty1/copia-type" evidence="1">
    <location>
        <begin position="846"/>
        <end position="1030"/>
    </location>
</feature>
<organism evidence="4">
    <name type="scientific">Fagus sylvatica</name>
    <name type="common">Beechnut</name>
    <dbReference type="NCBI Taxonomy" id="28930"/>
    <lineage>
        <taxon>Eukaryota</taxon>
        <taxon>Viridiplantae</taxon>
        <taxon>Streptophyta</taxon>
        <taxon>Embryophyta</taxon>
        <taxon>Tracheophyta</taxon>
        <taxon>Spermatophyta</taxon>
        <taxon>Magnoliopsida</taxon>
        <taxon>eudicotyledons</taxon>
        <taxon>Gunneridae</taxon>
        <taxon>Pentapetalae</taxon>
        <taxon>rosids</taxon>
        <taxon>fabids</taxon>
        <taxon>Fagales</taxon>
        <taxon>Fagaceae</taxon>
        <taxon>Fagus</taxon>
    </lineage>
</organism>
<sequence>MAAAAYDMAALALKGPDTTLNFPNFRFWLSGVESMGQHQSDRGFLSGSTPVLGVIDRGFRFWGGSELQLDQIWVVGSSQRRGFNQWVSAGVIGVFLSLCLRGRRQRWESWDFFIQRSHGHSCVHGQCAILDLFYGIQVLVKPKLPGFFVLYLGFRHCRDSVVPILITRLCRWSSLGSPGFAGDHLGLISVHHLLGLFVSDISAPRTPHRLAVTLSAFLSPQVLLRWSSTLDLLLSAILRLVSDIGHGFLTPLPTPTLLDLLATIVGSNYLQWSRAVRVFLTSRGKESYLTTTKPIDATKIPQWLKEDAQIMTWLWNNLEPDVFNNVFGDRSIEEYFSLLQGMWDELNVYQPLSTDLQKQQKYREEFRVAKFLSGLKPDLDPIRSQISYLERTYLLLLRLMLELEEQLSHLLVSKTSNLLLLGIMILLRGSVVIIVLARVPIMVVVAELHGKPAWANHATVDGDNSTPISEEQVLISKAEYDSILQRASSSSMVASGNTCLHSSSSPPWVIDSGASDHMTGIGTVSTPNLTFSNVLYLPEFPFNLLSVHKLTVALHCSIAFFPSYCVFQDLKTKRMIGGGIEKDGLYYFRPFHTSIPSALRSSVSPYQWHCRLGHPSSLNLQQLVPSLSDFSSFNCETCELSKHHRATFKLRNDEPCLHPFELVHSDVWGPARTTGLCDAVLTATYLLNRMPSHVLKGKSPFEILFADKSPFSVPLKVFGCVSFVHNLNPSRDKLDPRAHKCIFLGYSRTQERLHLSLRFMFVANIRVSLFVPPLVESPPLLPSFALTSADPPLPQSTFDLDLPIALHKRKALSHPGWHKAMEEEMHAYRLRIILWISFLNLVGTSIVGCRWVFTVKQNPDGTIDRLKARLVAKGFTQTYGLDYTETFSPVAKLNSIRIIISLAANLDWPLHQLDVKNAFLHGDLNETVYMAQPPGFESKGECVCHLKKSIYGLKQSPRAWFDKFSKAVVSHGMTRSQADHSVFFKKTKISIVILVVYVDDIVITGSDKEGIQILINHLNSSFLTKYLGYLGSKPVATPMESNLKLMPNEVSVVSQFMTSPQVPHMNAVIRILKYLKNAPGGNLVTWRSKKQSVVARSSAEAEYRANGSYHFNPIFHERTKHIEVDCHFVRSKVESKDIITPFVPSGSQLADIFTKALPKNAIDSICSKLGVIDIYSPA</sequence>
<dbReference type="PANTHER" id="PTHR11439">
    <property type="entry name" value="GAG-POL-RELATED RETROTRANSPOSON"/>
    <property type="match status" value="1"/>
</dbReference>
<feature type="domain" description="GAG-pre-integrase" evidence="2">
    <location>
        <begin position="584"/>
        <end position="643"/>
    </location>
</feature>
<gene>
    <name evidence="4" type="ORF">FSB_LOCUS40825</name>
</gene>
<dbReference type="Pfam" id="PF25597">
    <property type="entry name" value="SH3_retrovirus"/>
    <property type="match status" value="1"/>
</dbReference>
<evidence type="ECO:0008006" key="5">
    <source>
        <dbReference type="Google" id="ProtNLM"/>
    </source>
</evidence>
<dbReference type="Pfam" id="PF13976">
    <property type="entry name" value="gag_pre-integrs"/>
    <property type="match status" value="1"/>
</dbReference>
<accession>A0A2N9HMI1</accession>
<evidence type="ECO:0000313" key="4">
    <source>
        <dbReference type="EMBL" id="SPD12943.1"/>
    </source>
</evidence>
<dbReference type="AlphaFoldDB" id="A0A2N9HMI1"/>
<feature type="domain" description="Retroviral polymerase SH3-like" evidence="3">
    <location>
        <begin position="720"/>
        <end position="750"/>
    </location>
</feature>
<dbReference type="InterPro" id="IPR057670">
    <property type="entry name" value="SH3_retrovirus"/>
</dbReference>
<dbReference type="Pfam" id="PF07727">
    <property type="entry name" value="RVT_2"/>
    <property type="match status" value="1"/>
</dbReference>
<dbReference type="PANTHER" id="PTHR11439:SF463">
    <property type="entry name" value="REVERSE TRANSCRIPTASE TY1_COPIA-TYPE DOMAIN-CONTAINING PROTEIN"/>
    <property type="match status" value="1"/>
</dbReference>
<dbReference type="InterPro" id="IPR043502">
    <property type="entry name" value="DNA/RNA_pol_sf"/>
</dbReference>
<evidence type="ECO:0000259" key="3">
    <source>
        <dbReference type="Pfam" id="PF25597"/>
    </source>
</evidence>
<protein>
    <recommendedName>
        <fullName evidence="5">AP2/ERF domain-containing protein</fullName>
    </recommendedName>
</protein>
<dbReference type="EMBL" id="OIVN01003686">
    <property type="protein sequence ID" value="SPD12943.1"/>
    <property type="molecule type" value="Genomic_DNA"/>
</dbReference>
<evidence type="ECO:0000259" key="1">
    <source>
        <dbReference type="Pfam" id="PF07727"/>
    </source>
</evidence>
<name>A0A2N9HMI1_FAGSY</name>
<proteinExistence type="predicted"/>
<evidence type="ECO:0000259" key="2">
    <source>
        <dbReference type="Pfam" id="PF13976"/>
    </source>
</evidence>
<dbReference type="InterPro" id="IPR013103">
    <property type="entry name" value="RVT_2"/>
</dbReference>